<dbReference type="Gene3D" id="1.10.287.3510">
    <property type="match status" value="1"/>
</dbReference>
<evidence type="ECO:0000256" key="5">
    <source>
        <dbReference type="ARBA" id="ARBA00022719"/>
    </source>
</evidence>
<dbReference type="Pfam" id="PF00420">
    <property type="entry name" value="Oxidored_q2"/>
    <property type="match status" value="1"/>
</dbReference>
<dbReference type="HAMAP" id="MF_01456">
    <property type="entry name" value="NDH1_NuoK"/>
    <property type="match status" value="1"/>
</dbReference>
<keyword evidence="3 8" id="KW-0813">Transport</keyword>
<name>A0A9D6YXG4_UNCSA</name>
<comment type="caution">
    <text evidence="8">Lacks conserved residue(s) required for the propagation of feature annotation.</text>
</comment>
<dbReference type="GO" id="GO:0048038">
    <property type="term" value="F:quinone binding"/>
    <property type="evidence" value="ECO:0007669"/>
    <property type="project" value="UniProtKB-KW"/>
</dbReference>
<evidence type="ECO:0000256" key="3">
    <source>
        <dbReference type="ARBA" id="ARBA00022448"/>
    </source>
</evidence>
<dbReference type="EC" id="7.1.1.-" evidence="8"/>
<evidence type="ECO:0000256" key="8">
    <source>
        <dbReference type="HAMAP-Rule" id="MF_01456"/>
    </source>
</evidence>
<comment type="catalytic activity">
    <reaction evidence="8">
        <text>a quinone + NADH + 5 H(+)(in) = a quinol + NAD(+) + 4 H(+)(out)</text>
        <dbReference type="Rhea" id="RHEA:57888"/>
        <dbReference type="ChEBI" id="CHEBI:15378"/>
        <dbReference type="ChEBI" id="CHEBI:24646"/>
        <dbReference type="ChEBI" id="CHEBI:57540"/>
        <dbReference type="ChEBI" id="CHEBI:57945"/>
        <dbReference type="ChEBI" id="CHEBI:132124"/>
    </reaction>
</comment>
<dbReference type="NCBIfam" id="NF004320">
    <property type="entry name" value="PRK05715.1-2"/>
    <property type="match status" value="1"/>
</dbReference>
<comment type="subunit">
    <text evidence="8">NDH-1 is composed of 14 different subunits. Subunits NuoA, H, J, K, L, M, N constitute the membrane sector of the complex.</text>
</comment>
<dbReference type="GO" id="GO:0030964">
    <property type="term" value="C:NADH dehydrogenase complex"/>
    <property type="evidence" value="ECO:0007669"/>
    <property type="project" value="TreeGrafter"/>
</dbReference>
<dbReference type="NCBIfam" id="NF004321">
    <property type="entry name" value="PRK05715.1-3"/>
    <property type="match status" value="1"/>
</dbReference>
<dbReference type="InterPro" id="IPR039428">
    <property type="entry name" value="NUOK/Mnh_C1-like"/>
</dbReference>
<evidence type="ECO:0000256" key="7">
    <source>
        <dbReference type="ARBA" id="ARBA00023136"/>
    </source>
</evidence>
<dbReference type="FunFam" id="1.10.287.3510:FF:000001">
    <property type="entry name" value="NADH-quinone oxidoreductase subunit K"/>
    <property type="match status" value="1"/>
</dbReference>
<keyword evidence="8" id="KW-1003">Cell membrane</keyword>
<keyword evidence="9" id="KW-0560">Oxidoreductase</keyword>
<evidence type="ECO:0000256" key="6">
    <source>
        <dbReference type="ARBA" id="ARBA00022989"/>
    </source>
</evidence>
<comment type="similarity">
    <text evidence="2 8">Belongs to the complex I subunit 4L family.</text>
</comment>
<dbReference type="EMBL" id="JACRKR010000033">
    <property type="protein sequence ID" value="MBI5078530.1"/>
    <property type="molecule type" value="Genomic_DNA"/>
</dbReference>
<dbReference type="GO" id="GO:0042773">
    <property type="term" value="P:ATP synthesis coupled electron transport"/>
    <property type="evidence" value="ECO:0007669"/>
    <property type="project" value="InterPro"/>
</dbReference>
<dbReference type="GO" id="GO:0050136">
    <property type="term" value="F:NADH dehydrogenase (quinone) (non-electrogenic) activity"/>
    <property type="evidence" value="ECO:0007669"/>
    <property type="project" value="UniProtKB-UniRule"/>
</dbReference>
<dbReference type="Proteomes" id="UP000808761">
    <property type="component" value="Unassembled WGS sequence"/>
</dbReference>
<feature type="transmembrane region" description="Helical" evidence="8">
    <location>
        <begin position="56"/>
        <end position="80"/>
    </location>
</feature>
<keyword evidence="6 8" id="KW-1133">Transmembrane helix</keyword>
<evidence type="ECO:0000313" key="9">
    <source>
        <dbReference type="EMBL" id="MBI5078530.1"/>
    </source>
</evidence>
<keyword evidence="4 8" id="KW-0812">Transmembrane</keyword>
<organism evidence="9 10">
    <name type="scientific">Candidatus Saganbacteria bacterium</name>
    <dbReference type="NCBI Taxonomy" id="2575572"/>
    <lineage>
        <taxon>Bacteria</taxon>
        <taxon>Bacillati</taxon>
        <taxon>Saganbacteria</taxon>
    </lineage>
</organism>
<protein>
    <recommendedName>
        <fullName evidence="8">NADH-quinone oxidoreductase subunit K</fullName>
        <ecNumber evidence="8">7.1.1.-</ecNumber>
    </recommendedName>
    <alternativeName>
        <fullName evidence="8">NADH dehydrogenase I subunit K</fullName>
    </alternativeName>
    <alternativeName>
        <fullName evidence="8">NDH-1 subunit K</fullName>
    </alternativeName>
</protein>
<keyword evidence="8" id="KW-0520">NAD</keyword>
<dbReference type="NCBIfam" id="NF004323">
    <property type="entry name" value="PRK05715.1-5"/>
    <property type="match status" value="1"/>
</dbReference>
<dbReference type="AlphaFoldDB" id="A0A9D6YXG4"/>
<keyword evidence="8" id="KW-1278">Translocase</keyword>
<evidence type="ECO:0000256" key="1">
    <source>
        <dbReference type="ARBA" id="ARBA00004141"/>
    </source>
</evidence>
<accession>A0A9D6YXG4</accession>
<keyword evidence="8" id="KW-0830">Ubiquinone</keyword>
<keyword evidence="5 8" id="KW-0874">Quinone</keyword>
<dbReference type="PANTHER" id="PTHR11434:SF16">
    <property type="entry name" value="NADH-UBIQUINONE OXIDOREDUCTASE CHAIN 4L"/>
    <property type="match status" value="1"/>
</dbReference>
<proteinExistence type="inferred from homology"/>
<comment type="function">
    <text evidence="8">NDH-1 shuttles electrons from NADH, via FMN and iron-sulfur (Fe-S) centers, to quinones in the respiratory chain. The immediate electron acceptor for the enzyme in this species is believed to be ubiquinone. Couples the redox reaction to proton translocation (for every two electrons transferred, four hydrogen ions are translocated across the cytoplasmic membrane), and thus conserves the redox energy in a proton gradient.</text>
</comment>
<evidence type="ECO:0000313" key="10">
    <source>
        <dbReference type="Proteomes" id="UP000808761"/>
    </source>
</evidence>
<sequence length="96" mass="10617">MDYLIVSLLLFGIGLFGALSRKNAIAILMSIELMLNAVNLNLIVFSKQLMDVSGQIFALFIIAMAAAEVTIGLAIVLNLYRGFQEVDVDRINLLKW</sequence>
<reference evidence="9" key="1">
    <citation type="submission" date="2020-07" db="EMBL/GenBank/DDBJ databases">
        <title>Huge and variable diversity of episymbiotic CPR bacteria and DPANN archaea in groundwater ecosystems.</title>
        <authorList>
            <person name="He C.Y."/>
            <person name="Keren R."/>
            <person name="Whittaker M."/>
            <person name="Farag I.F."/>
            <person name="Doudna J."/>
            <person name="Cate J.H.D."/>
            <person name="Banfield J.F."/>
        </authorList>
    </citation>
    <scope>NUCLEOTIDE SEQUENCE</scope>
    <source>
        <strain evidence="9">NC_groundwater_1860_Pr3_B-0.1um_51_7</strain>
    </source>
</reference>
<evidence type="ECO:0000256" key="4">
    <source>
        <dbReference type="ARBA" id="ARBA00022692"/>
    </source>
</evidence>
<evidence type="ECO:0000256" key="2">
    <source>
        <dbReference type="ARBA" id="ARBA00010519"/>
    </source>
</evidence>
<keyword evidence="7 8" id="KW-0472">Membrane</keyword>
<dbReference type="InterPro" id="IPR001133">
    <property type="entry name" value="NADH_UbQ_OxRdtase_chain4L/K"/>
</dbReference>
<comment type="caution">
    <text evidence="9">The sequence shown here is derived from an EMBL/GenBank/DDBJ whole genome shotgun (WGS) entry which is preliminary data.</text>
</comment>
<gene>
    <name evidence="8 9" type="primary">nuoK</name>
    <name evidence="9" type="ORF">HZB08_00720</name>
</gene>
<comment type="subcellular location">
    <subcellularLocation>
        <location evidence="8">Cell membrane</location>
        <topology evidence="8">Multi-pass membrane protein</topology>
    </subcellularLocation>
    <subcellularLocation>
        <location evidence="1">Membrane</location>
        <topology evidence="1">Multi-pass membrane protein</topology>
    </subcellularLocation>
</comment>
<dbReference type="GO" id="GO:0005886">
    <property type="term" value="C:plasma membrane"/>
    <property type="evidence" value="ECO:0007669"/>
    <property type="project" value="UniProtKB-SubCell"/>
</dbReference>
<dbReference type="PANTHER" id="PTHR11434">
    <property type="entry name" value="NADH-UBIQUINONE OXIDOREDUCTASE SUBUNIT ND4L"/>
    <property type="match status" value="1"/>
</dbReference>